<sequence length="123" mass="14037">MLPIDPRERMEIKRDFFLLVLKSRFIGRIDYNLKRGLFCSWRSESLHRICHGDLILGSRVRGGTVPGSKRDSIEDGPVARSGQHPPAGVARKLGECVPVQVSFSVQNYEIRPKIDLVLLQRKR</sequence>
<dbReference type="Proteomes" id="UP000499080">
    <property type="component" value="Unassembled WGS sequence"/>
</dbReference>
<reference evidence="2 3" key="1">
    <citation type="journal article" date="2019" name="Sci. Rep.">
        <title>Orb-weaving spider Araneus ventricosus genome elucidates the spidroin gene catalogue.</title>
        <authorList>
            <person name="Kono N."/>
            <person name="Nakamura H."/>
            <person name="Ohtoshi R."/>
            <person name="Moran D.A.P."/>
            <person name="Shinohara A."/>
            <person name="Yoshida Y."/>
            <person name="Fujiwara M."/>
            <person name="Mori M."/>
            <person name="Tomita M."/>
            <person name="Arakawa K."/>
        </authorList>
    </citation>
    <scope>NUCLEOTIDE SEQUENCE [LARGE SCALE GENOMIC DNA]</scope>
</reference>
<comment type="caution">
    <text evidence="2">The sequence shown here is derived from an EMBL/GenBank/DDBJ whole genome shotgun (WGS) entry which is preliminary data.</text>
</comment>
<evidence type="ECO:0000313" key="2">
    <source>
        <dbReference type="EMBL" id="GBL75328.1"/>
    </source>
</evidence>
<organism evidence="2 3">
    <name type="scientific">Araneus ventricosus</name>
    <name type="common">Orbweaver spider</name>
    <name type="synonym">Epeira ventricosa</name>
    <dbReference type="NCBI Taxonomy" id="182803"/>
    <lineage>
        <taxon>Eukaryota</taxon>
        <taxon>Metazoa</taxon>
        <taxon>Ecdysozoa</taxon>
        <taxon>Arthropoda</taxon>
        <taxon>Chelicerata</taxon>
        <taxon>Arachnida</taxon>
        <taxon>Araneae</taxon>
        <taxon>Araneomorphae</taxon>
        <taxon>Entelegynae</taxon>
        <taxon>Araneoidea</taxon>
        <taxon>Araneidae</taxon>
        <taxon>Araneus</taxon>
    </lineage>
</organism>
<protein>
    <submittedName>
        <fullName evidence="2">Uncharacterized protein</fullName>
    </submittedName>
</protein>
<evidence type="ECO:0000256" key="1">
    <source>
        <dbReference type="SAM" id="MobiDB-lite"/>
    </source>
</evidence>
<dbReference type="EMBL" id="BGPR01000007">
    <property type="protein sequence ID" value="GBL75328.1"/>
    <property type="molecule type" value="Genomic_DNA"/>
</dbReference>
<accession>A0A4Y2A6D2</accession>
<proteinExistence type="predicted"/>
<name>A0A4Y2A6D2_ARAVE</name>
<evidence type="ECO:0000313" key="3">
    <source>
        <dbReference type="Proteomes" id="UP000499080"/>
    </source>
</evidence>
<dbReference type="AlphaFoldDB" id="A0A4Y2A6D2"/>
<keyword evidence="3" id="KW-1185">Reference proteome</keyword>
<feature type="region of interest" description="Disordered" evidence="1">
    <location>
        <begin position="63"/>
        <end position="86"/>
    </location>
</feature>
<gene>
    <name evidence="2" type="ORF">AVEN_194539_1</name>
</gene>